<dbReference type="GO" id="GO:0003677">
    <property type="term" value="F:DNA binding"/>
    <property type="evidence" value="ECO:0007669"/>
    <property type="project" value="UniProtKB-KW"/>
</dbReference>
<evidence type="ECO:0000256" key="2">
    <source>
        <dbReference type="ARBA" id="ARBA00022723"/>
    </source>
</evidence>
<organism evidence="11 12">
    <name type="scientific">Allacma fusca</name>
    <dbReference type="NCBI Taxonomy" id="39272"/>
    <lineage>
        <taxon>Eukaryota</taxon>
        <taxon>Metazoa</taxon>
        <taxon>Ecdysozoa</taxon>
        <taxon>Arthropoda</taxon>
        <taxon>Hexapoda</taxon>
        <taxon>Collembola</taxon>
        <taxon>Symphypleona</taxon>
        <taxon>Sminthuridae</taxon>
        <taxon>Allacma</taxon>
    </lineage>
</organism>
<feature type="non-terminal residue" evidence="11">
    <location>
        <position position="190"/>
    </location>
</feature>
<dbReference type="AlphaFoldDB" id="A0A8J2LAP0"/>
<evidence type="ECO:0000259" key="10">
    <source>
        <dbReference type="PROSITE" id="PS50157"/>
    </source>
</evidence>
<gene>
    <name evidence="11" type="ORF">AFUS01_LOCUS38260</name>
</gene>
<name>A0A8J2LAP0_9HEXA</name>
<keyword evidence="5" id="KW-0862">Zinc</keyword>
<feature type="domain" description="C2H2-type" evidence="10">
    <location>
        <begin position="134"/>
        <end position="161"/>
    </location>
</feature>
<dbReference type="SMART" id="SM00355">
    <property type="entry name" value="ZnF_C2H2"/>
    <property type="match status" value="2"/>
</dbReference>
<dbReference type="Proteomes" id="UP000708208">
    <property type="component" value="Unassembled WGS sequence"/>
</dbReference>
<dbReference type="InterPro" id="IPR013087">
    <property type="entry name" value="Znf_C2H2_type"/>
</dbReference>
<dbReference type="GO" id="GO:0010468">
    <property type="term" value="P:regulation of gene expression"/>
    <property type="evidence" value="ECO:0007669"/>
    <property type="project" value="TreeGrafter"/>
</dbReference>
<reference evidence="11" key="1">
    <citation type="submission" date="2021-06" db="EMBL/GenBank/DDBJ databases">
        <authorList>
            <person name="Hodson N. C."/>
            <person name="Mongue J. A."/>
            <person name="Jaron S. K."/>
        </authorList>
    </citation>
    <scope>NUCLEOTIDE SEQUENCE</scope>
</reference>
<protein>
    <recommendedName>
        <fullName evidence="10">C2H2-type domain-containing protein</fullName>
    </recommendedName>
</protein>
<evidence type="ECO:0000256" key="7">
    <source>
        <dbReference type="ARBA" id="ARBA00023242"/>
    </source>
</evidence>
<keyword evidence="12" id="KW-1185">Reference proteome</keyword>
<sequence length="190" mass="21361">HSKIHQPEAKWKCTSCSIGFATSSSLNRHKKYIHDNHIGPTRKTASTKQASLDSTKFKEVRIVCERIDVEKWRADPRRFSNEQALDNSENIAPEMVTPADAPSGDNLTNLKFETDQVISVNEPEDPQPKEITDFICRTCKWAFETESELENHSLSHSSLSHSAAGQGTSKGPKKSKCSICTHEFSRTDSW</sequence>
<dbReference type="GO" id="GO:0005634">
    <property type="term" value="C:nucleus"/>
    <property type="evidence" value="ECO:0007669"/>
    <property type="project" value="UniProtKB-SubCell"/>
</dbReference>
<keyword evidence="3" id="KW-0677">Repeat</keyword>
<dbReference type="PANTHER" id="PTHR16515">
    <property type="entry name" value="PR DOMAIN ZINC FINGER PROTEIN"/>
    <property type="match status" value="1"/>
</dbReference>
<dbReference type="PANTHER" id="PTHR16515:SF49">
    <property type="entry name" value="GASTRULA ZINC FINGER PROTEIN XLCGF49.1-LIKE-RELATED"/>
    <property type="match status" value="1"/>
</dbReference>
<dbReference type="GO" id="GO:0008270">
    <property type="term" value="F:zinc ion binding"/>
    <property type="evidence" value="ECO:0007669"/>
    <property type="project" value="UniProtKB-KW"/>
</dbReference>
<keyword evidence="2" id="KW-0479">Metal-binding</keyword>
<evidence type="ECO:0000256" key="4">
    <source>
        <dbReference type="ARBA" id="ARBA00022771"/>
    </source>
</evidence>
<evidence type="ECO:0000256" key="5">
    <source>
        <dbReference type="ARBA" id="ARBA00022833"/>
    </source>
</evidence>
<feature type="domain" description="C2H2-type" evidence="10">
    <location>
        <begin position="11"/>
        <end position="34"/>
    </location>
</feature>
<dbReference type="InterPro" id="IPR050331">
    <property type="entry name" value="Zinc_finger"/>
</dbReference>
<feature type="non-terminal residue" evidence="11">
    <location>
        <position position="1"/>
    </location>
</feature>
<evidence type="ECO:0000256" key="1">
    <source>
        <dbReference type="ARBA" id="ARBA00004123"/>
    </source>
</evidence>
<dbReference type="Pfam" id="PF00096">
    <property type="entry name" value="zf-C2H2"/>
    <property type="match status" value="2"/>
</dbReference>
<dbReference type="EMBL" id="CAJVCH010547114">
    <property type="protein sequence ID" value="CAG7828325.1"/>
    <property type="molecule type" value="Genomic_DNA"/>
</dbReference>
<feature type="region of interest" description="Disordered" evidence="9">
    <location>
        <begin position="154"/>
        <end position="190"/>
    </location>
</feature>
<evidence type="ECO:0000313" key="11">
    <source>
        <dbReference type="EMBL" id="CAG7828325.1"/>
    </source>
</evidence>
<keyword evidence="7" id="KW-0539">Nucleus</keyword>
<dbReference type="PROSITE" id="PS00028">
    <property type="entry name" value="ZINC_FINGER_C2H2_1"/>
    <property type="match status" value="2"/>
</dbReference>
<dbReference type="PROSITE" id="PS50157">
    <property type="entry name" value="ZINC_FINGER_C2H2_2"/>
    <property type="match status" value="2"/>
</dbReference>
<evidence type="ECO:0000313" key="12">
    <source>
        <dbReference type="Proteomes" id="UP000708208"/>
    </source>
</evidence>
<keyword evidence="4 8" id="KW-0863">Zinc-finger</keyword>
<comment type="caution">
    <text evidence="11">The sequence shown here is derived from an EMBL/GenBank/DDBJ whole genome shotgun (WGS) entry which is preliminary data.</text>
</comment>
<accession>A0A8J2LAP0</accession>
<comment type="subcellular location">
    <subcellularLocation>
        <location evidence="1">Nucleus</location>
    </subcellularLocation>
</comment>
<evidence type="ECO:0000256" key="8">
    <source>
        <dbReference type="PROSITE-ProRule" id="PRU00042"/>
    </source>
</evidence>
<evidence type="ECO:0000256" key="9">
    <source>
        <dbReference type="SAM" id="MobiDB-lite"/>
    </source>
</evidence>
<evidence type="ECO:0000256" key="3">
    <source>
        <dbReference type="ARBA" id="ARBA00022737"/>
    </source>
</evidence>
<keyword evidence="6" id="KW-0238">DNA-binding</keyword>
<proteinExistence type="predicted"/>
<evidence type="ECO:0000256" key="6">
    <source>
        <dbReference type="ARBA" id="ARBA00023125"/>
    </source>
</evidence>